<reference key="1">
    <citation type="journal article" date="1999" name="Nature">
        <title>Sequence and analysis of chromosome 4 of the plant Arabidopsis thaliana.</title>
        <authorList>
            <consortium name="EU"/>
            <consortium name="CSHL and WU Arabidopsis Sequencing Project"/>
            <person name="Mayer K."/>
            <person name="Schuller C."/>
            <person name="Wambutt R."/>
            <person name="Murphy G."/>
            <person name="Volckaert G."/>
            <person name="Pohl T."/>
            <person name="Dusterhoft A."/>
            <person name="Stiekema W."/>
            <person name="Entian K.D."/>
            <person name="Terryn N."/>
            <person name="Harris B."/>
            <person name="Ansorge W."/>
            <person name="Brandt P."/>
            <person name="Grivell L."/>
            <person name="Rieger M."/>
            <person name="Weichselgartner M."/>
            <person name="de Simone V."/>
            <person name="Obermaier B."/>
            <person name="Mache R."/>
            <person name="Muller M."/>
            <person name="Kreis M."/>
            <person name="Delseny M."/>
            <person name="Puigdomenech P."/>
            <person name="Watson M."/>
            <person name="Schmidtheini T."/>
            <person name="Reichert B."/>
            <person name="Portatelle D."/>
            <person name="Perez-Alonso M."/>
            <person name="Boutry M."/>
            <person name="Bancroft I."/>
            <person name="Vos P."/>
            <person name="Hoheisel J."/>
            <person name="Zimmermann W."/>
            <person name="Wedler H."/>
            <person name="Ridley P."/>
            <person name="Langham S.A."/>
            <person name="McCullagh B."/>
            <person name="Bilham L."/>
            <person name="Robben J."/>
            <person name="Van der Schueren J."/>
            <person name="Grymonprez B."/>
            <person name="Chuang Y.J."/>
            <person name="Vandenbussche F."/>
            <person name="Braeken M."/>
            <person name="Weltjens I."/>
            <person name="Voet M."/>
            <person name="Bastiaens I."/>
            <person name="Aert R."/>
            <person name="Defoor E."/>
            <person name="Weitzenegger T."/>
            <person name="Bothe G."/>
            <person name="Ramsperger U."/>
            <person name="Hilbert H."/>
            <person name="Braun M."/>
            <person name="Holzer E."/>
            <person name="Brandt A."/>
            <person name="Peters S."/>
            <person name="van Staveren M."/>
            <person name="Dirske W."/>
            <person name="Mooijman P."/>
            <person name="Klein Lankhorst R."/>
            <person name="Rose M."/>
            <person name="Hauf J."/>
            <person name="Kotter P."/>
            <person name="Berneiser S."/>
            <person name="Hempel S."/>
            <person name="Feldpausch M."/>
            <person name="Lamberth S."/>
            <person name="Van den Daele H."/>
            <person name="De Keyser A."/>
            <person name="Buysshaert C."/>
            <person name="Gielen J."/>
            <person name="Villarroel R."/>
            <person name="De Clercq R."/>
            <person name="Van Montagu M."/>
            <person name="Rogers J."/>
            <person name="Cronin A."/>
            <person name="Quail M."/>
            <person name="Bray-Allen S."/>
            <person name="Clark L."/>
            <person name="Doggett J."/>
            <person name="Hall S."/>
            <person name="Kay M."/>
            <person name="Lennard N."/>
            <person name="McLay K."/>
            <person name="Mayes R."/>
            <person name="Pettett A."/>
            <person name="Rajandream M.A."/>
            <person name="Lyne M."/>
            <person name="Benes V."/>
            <person name="Rechmann S."/>
            <person name="Borkova D."/>
            <person name="Blocker H."/>
            <person name="Scharfe M."/>
            <person name="Grimm M."/>
            <person name="Lohnert T.H."/>
            <person name="Dose S."/>
            <person name="de Haan M."/>
            <person name="Maarse A."/>
            <person name="Schafer M."/>
            <person name="Muller-Auer S."/>
            <person name="Gabel C."/>
            <person name="Fuchs M."/>
            <person name="Fartmann B."/>
            <person name="Granderath K."/>
            <person name="Dauner D."/>
            <person name="Herzl A."/>
            <person name="Neumann S."/>
            <person name="Argiriou A."/>
            <person name="Vitale D."/>
            <person name="Liguori R."/>
            <person name="Piravandi E."/>
            <person name="Massenet O."/>
            <person name="Quigley F."/>
            <person name="Clabauld G."/>
            <person name="Mundlein A."/>
            <person name="Felber R."/>
            <person name="Schnabl S."/>
            <person name="Hiller R."/>
            <person name="Schmidt W."/>
            <person name="Lecharny A."/>
            <person name="Aubourg S."/>
            <person name="Chefdor F."/>
            <person name="Cooke R."/>
            <person name="Berger C."/>
            <person name="Montfort A."/>
            <person name="Casacuberta E."/>
            <person name="Gibbons T."/>
            <person name="Weber N."/>
            <person name="Vandenbol M."/>
            <person name="Bargues M."/>
            <person name="Terol J."/>
            <person name="Torres A."/>
            <person name="Perez-Perez A."/>
            <person name="Purnelle B."/>
            <person name="Bent E."/>
            <person name="Johnson S."/>
            <person name="Tacon D."/>
            <person name="Jesse T."/>
            <person name="Heijnen L."/>
            <person name="Schwarz S."/>
            <person name="Scholler P."/>
            <person name="Heber S."/>
            <person name="Francs P."/>
            <person name="Bielke C."/>
            <person name="Frishman D."/>
            <person name="Haase D."/>
            <person name="Lemcke K."/>
            <person name="Mewes H.W."/>
            <person name="Stocker S."/>
            <person name="Zaccaria P."/>
            <person name="Bevan M."/>
            <person name="Wilson R.K."/>
            <person name="de la Bastide M."/>
            <person name="Habermann K."/>
            <person name="Parnell L."/>
            <person name="Dedhia N."/>
            <person name="Gnoj L."/>
            <person name="Schutz K."/>
            <person name="Huang E."/>
            <person name="Spiegel L."/>
            <person name="Sehkon M."/>
            <person name="Murray J."/>
            <person name="Sheet P."/>
            <person name="Cordes M."/>
            <person name="Abu-Threideh J."/>
            <person name="Stoneking T."/>
            <person name="Kalicki J."/>
            <person name="Graves T."/>
            <person name="Harmon G."/>
            <person name="Edwards J."/>
            <person name="Latreille P."/>
            <person name="Courtney L."/>
            <person name="Cloud J."/>
            <person name="Abbott A."/>
            <person name="Scott K."/>
            <person name="Johnson D."/>
            <person name="Minx P."/>
            <person name="Bentley D."/>
            <person name="Fulton B."/>
            <person name="Miller N."/>
            <person name="Greco T."/>
            <person name="Kemp K."/>
            <person name="Kramer J."/>
            <person name="Fulton L."/>
            <person name="Mardis E."/>
            <person name="Dante M."/>
            <person name="Pepin K."/>
            <person name="Hillier L."/>
            <person name="Nelson J."/>
            <person name="Spieth J."/>
            <person name="Ryan E."/>
            <person name="Andrews S."/>
            <person name="Geisel C."/>
            <person name="Layman D."/>
            <person name="Du H."/>
            <person name="Ali J."/>
            <person name="Berghoff A."/>
            <person name="Jones K."/>
            <person name="Drone K."/>
            <person name="Cotton M."/>
            <person name="Joshu C."/>
            <person name="Antonoiu B."/>
            <person name="Zidanic M."/>
            <person name="Strong C."/>
            <person name="Sun H."/>
            <person name="Lamar B."/>
            <person name="Yordan C."/>
            <person name="Ma P."/>
            <person name="Zhong J."/>
            <person name="Preston R."/>
            <person name="Vil D."/>
            <person name="Shekher M."/>
            <person name="Matero A."/>
            <person name="Shah R."/>
            <person name="Swaby I.K."/>
            <person name="O'Shaughnessy A."/>
            <person name="Rodriguez M."/>
            <person name="Hoffmann J."/>
            <person name="Till S."/>
            <person name="Granat S."/>
            <person name="Shohdy N."/>
            <person name="Hasegawa A."/>
            <person name="Hameed A."/>
            <person name="Lodhi M."/>
            <person name="Johnson A."/>
            <person name="Chen E."/>
            <person name="Marra M."/>
            <person name="Martienssen R."/>
            <person name="McCombie W.R."/>
        </authorList>
    </citation>
    <scope>NUCLEOTIDE SEQUENCE [LARGE SCALE GENOMIC DNA]</scope>
    <source>
        <strain>cv. Columbia</strain>
    </source>
</reference>
<dbReference type="EMBL" id="AL161572">
    <property type="protein sequence ID" value="CAB79619.1"/>
    <property type="molecule type" value="Genomic_DNA"/>
</dbReference>
<protein>
    <submittedName>
        <fullName evidence="3">Uncharacterized protein AT4g28170</fullName>
    </submittedName>
</protein>
<organism evidence="3">
    <name type="scientific">Arabidopsis thaliana</name>
    <name type="common">Mouse-ear cress</name>
    <dbReference type="NCBI Taxonomy" id="3702"/>
    <lineage>
        <taxon>Eukaryota</taxon>
        <taxon>Viridiplantae</taxon>
        <taxon>Streptophyta</taxon>
        <taxon>Embryophyta</taxon>
        <taxon>Tracheophyta</taxon>
        <taxon>Spermatophyta</taxon>
        <taxon>Magnoliopsida</taxon>
        <taxon>eudicotyledons</taxon>
        <taxon>Gunneridae</taxon>
        <taxon>Pentapetalae</taxon>
        <taxon>rosids</taxon>
        <taxon>malvids</taxon>
        <taxon>Brassicales</taxon>
        <taxon>Brassicaceae</taxon>
        <taxon>Camelineae</taxon>
        <taxon>Arabidopsis</taxon>
    </lineage>
</organism>
<sequence>MLTSQLKVGTWAMKRSFSTSCSSVSQVSFQLQMSSHDHRRFGTAGPLAADEEGQGRFESSVNAVPFGLVATGVLIAIFLLIAFFERFMFVKPTPSPPLDQKFPPFASPKVHNISSLFAFIFLPTFFVLLFFYLVF</sequence>
<evidence type="ECO:0000313" key="2">
    <source>
        <dbReference type="EMBL" id="ABE65535.1"/>
    </source>
</evidence>
<dbReference type="PANTHER" id="PTHR33728">
    <property type="entry name" value="CTTNBP 2 AMINO-TERMINAL-LIKE PROTEIN"/>
    <property type="match status" value="1"/>
</dbReference>
<dbReference type="EMBL" id="DQ446877">
    <property type="protein sequence ID" value="ABE65535.1"/>
    <property type="molecule type" value="Genomic_DNA"/>
</dbReference>
<evidence type="ECO:0000256" key="1">
    <source>
        <dbReference type="SAM" id="Phobius"/>
    </source>
</evidence>
<keyword evidence="1" id="KW-0472">Membrane</keyword>
<proteinExistence type="predicted"/>
<dbReference type="ExpressionAtlas" id="Q9M0J0">
    <property type="expression patterns" value="baseline and differential"/>
</dbReference>
<keyword evidence="1" id="KW-0812">Transmembrane</keyword>
<reference evidence="3" key="2">
    <citation type="submission" date="2000-03" db="EMBL/GenBank/DDBJ databases">
        <authorList>
            <person name="EU Arabidopsis sequencing project"/>
        </authorList>
    </citation>
    <scope>NUCLEOTIDE SEQUENCE</scope>
</reference>
<keyword evidence="1" id="KW-1133">Transmembrane helix</keyword>
<dbReference type="AlphaFoldDB" id="Q9M0J0"/>
<feature type="transmembrane region" description="Helical" evidence="1">
    <location>
        <begin position="113"/>
        <end position="134"/>
    </location>
</feature>
<name>Q9M0J0_ARATH</name>
<reference evidence="3" key="3">
    <citation type="submission" date="2000-03" db="EMBL/GenBank/DDBJ databases">
        <authorList>
            <person name="Lennard N."/>
            <person name="Quail M."/>
            <person name="Harris B."/>
            <person name="Rajandream M.A."/>
            <person name="Barrell B.G."/>
            <person name="Mewes H.W."/>
            <person name="Lemcke K."/>
            <person name="Mayer K.F.X."/>
        </authorList>
    </citation>
    <scope>NUCLEOTIDE SEQUENCE</scope>
</reference>
<dbReference type="PANTHER" id="PTHR33728:SF21">
    <property type="entry name" value="TRANSMEMBRANE PROTEIN"/>
    <property type="match status" value="1"/>
</dbReference>
<reference evidence="2" key="4">
    <citation type="submission" date="2006-03" db="EMBL/GenBank/DDBJ databases">
        <authorList>
            <person name="Underwood B.A."/>
            <person name="Xiao Y."/>
            <person name="Moskal W."/>
            <person name="Monaghan E."/>
            <person name="Wang W."/>
            <person name="Redman J."/>
            <person name="Wu H.C."/>
            <person name="Utterback T."/>
            <person name="Town C.D."/>
        </authorList>
    </citation>
    <scope>NUCLEOTIDE SEQUENCE</scope>
</reference>
<accession>Q9M0J0</accession>
<gene>
    <name evidence="3" type="ordered locus">At4g28170</name>
</gene>
<feature type="transmembrane region" description="Helical" evidence="1">
    <location>
        <begin position="63"/>
        <end position="84"/>
    </location>
</feature>
<evidence type="ECO:0000313" key="3">
    <source>
        <dbReference type="EMBL" id="CAB79619.1"/>
    </source>
</evidence>
<dbReference type="PIR" id="T09033">
    <property type="entry name" value="T09033"/>
</dbReference>